<evidence type="ECO:0000256" key="4">
    <source>
        <dbReference type="ARBA" id="ARBA00022833"/>
    </source>
</evidence>
<accession>A0A9W7XGT2</accession>
<dbReference type="GO" id="GO:0008270">
    <property type="term" value="F:zinc ion binding"/>
    <property type="evidence" value="ECO:0007669"/>
    <property type="project" value="UniProtKB-KW"/>
</dbReference>
<keyword evidence="9" id="KW-1185">Reference proteome</keyword>
<dbReference type="Pfam" id="PF23561">
    <property type="entry name" value="zf-C2H2_15"/>
    <property type="match status" value="1"/>
</dbReference>
<dbReference type="PROSITE" id="PS00028">
    <property type="entry name" value="ZINC_FINGER_C2H2_1"/>
    <property type="match status" value="6"/>
</dbReference>
<feature type="region of interest" description="Disordered" evidence="6">
    <location>
        <begin position="62"/>
        <end position="83"/>
    </location>
</feature>
<dbReference type="Pfam" id="PF00096">
    <property type="entry name" value="zf-C2H2"/>
    <property type="match status" value="3"/>
</dbReference>
<feature type="domain" description="C2H2-type" evidence="7">
    <location>
        <begin position="323"/>
        <end position="352"/>
    </location>
</feature>
<dbReference type="GO" id="GO:0000981">
    <property type="term" value="F:DNA-binding transcription factor activity, RNA polymerase II-specific"/>
    <property type="evidence" value="ECO:0007669"/>
    <property type="project" value="TreeGrafter"/>
</dbReference>
<evidence type="ECO:0000256" key="3">
    <source>
        <dbReference type="ARBA" id="ARBA00022771"/>
    </source>
</evidence>
<protein>
    <submittedName>
        <fullName evidence="8">Zinc-finger protein</fullName>
    </submittedName>
</protein>
<feature type="domain" description="C2H2-type" evidence="7">
    <location>
        <begin position="202"/>
        <end position="234"/>
    </location>
</feature>
<keyword evidence="2" id="KW-0677">Repeat</keyword>
<keyword evidence="4" id="KW-0862">Zinc</keyword>
<dbReference type="PROSITE" id="PS50157">
    <property type="entry name" value="ZINC_FINGER_C2H2_2"/>
    <property type="match status" value="5"/>
</dbReference>
<dbReference type="SUPFAM" id="SSF57667">
    <property type="entry name" value="beta-beta-alpha zinc fingers"/>
    <property type="match status" value="5"/>
</dbReference>
<feature type="domain" description="C2H2-type" evidence="7">
    <location>
        <begin position="263"/>
        <end position="292"/>
    </location>
</feature>
<dbReference type="EMBL" id="JANBOH010000180">
    <property type="protein sequence ID" value="KAJ1644245.1"/>
    <property type="molecule type" value="Genomic_DNA"/>
</dbReference>
<evidence type="ECO:0000256" key="1">
    <source>
        <dbReference type="ARBA" id="ARBA00022723"/>
    </source>
</evidence>
<feature type="compositionally biased region" description="Polar residues" evidence="6">
    <location>
        <begin position="1"/>
        <end position="12"/>
    </location>
</feature>
<dbReference type="AlphaFoldDB" id="A0A9W7XGT2"/>
<name>A0A9W7XGT2_9FUNG</name>
<dbReference type="PANTHER" id="PTHR19818">
    <property type="entry name" value="ZINC FINGER PROTEIN ZIC AND GLI"/>
    <property type="match status" value="1"/>
</dbReference>
<organism evidence="8 9">
    <name type="scientific">Coemansia asiatica</name>
    <dbReference type="NCBI Taxonomy" id="1052880"/>
    <lineage>
        <taxon>Eukaryota</taxon>
        <taxon>Fungi</taxon>
        <taxon>Fungi incertae sedis</taxon>
        <taxon>Zoopagomycota</taxon>
        <taxon>Kickxellomycotina</taxon>
        <taxon>Kickxellomycetes</taxon>
        <taxon>Kickxellales</taxon>
        <taxon>Kickxellaceae</taxon>
        <taxon>Coemansia</taxon>
    </lineage>
</organism>
<comment type="caution">
    <text evidence="8">The sequence shown here is derived from an EMBL/GenBank/DDBJ whole genome shotgun (WGS) entry which is preliminary data.</text>
</comment>
<feature type="region of interest" description="Disordered" evidence="6">
    <location>
        <begin position="1"/>
        <end position="38"/>
    </location>
</feature>
<proteinExistence type="predicted"/>
<keyword evidence="1" id="KW-0479">Metal-binding</keyword>
<sequence length="354" mass="39627">MADTRMQASSRQGAIEDTRLPPLHKHAQGIPSKECESAGCAGPVTLPSLRALGIGSGMGMLETSRKRRKSAGNNYSDKEEEDKSAGSSEEVACWQQCLWSTCSQMFATVDELVRHLYKLHVATNRSGRAAAVAEFVCRWAACTRAAFGGTEVLMDHVCHDHLRARQVQHRCGWRGCSGEYQGISELTDHVASEHVGSGRSNYTCAWGGCERRGRPFSQRQRALRHMQTHTGAKPFVCDECGKRFSEAHIMAQHRRVHTGERPFKCAQLGCGKDFAVSSALTIHRRTHTGERPYECRFAGCDRRFAESSNLTKHMRIHTGERPFKCPKPSCAKAFSRPDQVTRHQRMHDRTNMIK</sequence>
<feature type="domain" description="C2H2-type" evidence="7">
    <location>
        <begin position="293"/>
        <end position="322"/>
    </location>
</feature>
<evidence type="ECO:0000256" key="2">
    <source>
        <dbReference type="ARBA" id="ARBA00022737"/>
    </source>
</evidence>
<feature type="domain" description="C2H2-type" evidence="7">
    <location>
        <begin position="235"/>
        <end position="262"/>
    </location>
</feature>
<gene>
    <name evidence="8" type="primary">SUR1</name>
    <name evidence="8" type="ORF">LPJ64_004048</name>
</gene>
<evidence type="ECO:0000259" key="7">
    <source>
        <dbReference type="PROSITE" id="PS50157"/>
    </source>
</evidence>
<dbReference type="GO" id="GO:0000978">
    <property type="term" value="F:RNA polymerase II cis-regulatory region sequence-specific DNA binding"/>
    <property type="evidence" value="ECO:0007669"/>
    <property type="project" value="TreeGrafter"/>
</dbReference>
<evidence type="ECO:0000313" key="8">
    <source>
        <dbReference type="EMBL" id="KAJ1644245.1"/>
    </source>
</evidence>
<dbReference type="PANTHER" id="PTHR19818:SF139">
    <property type="entry name" value="PAIR-RULE PROTEIN ODD-PAIRED"/>
    <property type="match status" value="1"/>
</dbReference>
<dbReference type="GO" id="GO:0045944">
    <property type="term" value="P:positive regulation of transcription by RNA polymerase II"/>
    <property type="evidence" value="ECO:0007669"/>
    <property type="project" value="UniProtKB-ARBA"/>
</dbReference>
<dbReference type="InterPro" id="IPR050329">
    <property type="entry name" value="GLI_C2H2-zinc-finger"/>
</dbReference>
<dbReference type="Proteomes" id="UP001145021">
    <property type="component" value="Unassembled WGS sequence"/>
</dbReference>
<dbReference type="InterPro" id="IPR036236">
    <property type="entry name" value="Znf_C2H2_sf"/>
</dbReference>
<dbReference type="Gene3D" id="3.30.160.60">
    <property type="entry name" value="Classic Zinc Finger"/>
    <property type="match status" value="7"/>
</dbReference>
<evidence type="ECO:0000256" key="6">
    <source>
        <dbReference type="SAM" id="MobiDB-lite"/>
    </source>
</evidence>
<dbReference type="SMART" id="SM00355">
    <property type="entry name" value="ZnF_C2H2"/>
    <property type="match status" value="8"/>
</dbReference>
<dbReference type="FunFam" id="3.30.160.60:FF:000125">
    <property type="entry name" value="Putative zinc finger protein 143"/>
    <property type="match status" value="2"/>
</dbReference>
<keyword evidence="3 5" id="KW-0863">Zinc-finger</keyword>
<dbReference type="InterPro" id="IPR013087">
    <property type="entry name" value="Znf_C2H2_type"/>
</dbReference>
<evidence type="ECO:0000256" key="5">
    <source>
        <dbReference type="PROSITE-ProRule" id="PRU00042"/>
    </source>
</evidence>
<dbReference type="FunFam" id="3.30.160.60:FF:000446">
    <property type="entry name" value="Zinc finger protein"/>
    <property type="match status" value="1"/>
</dbReference>
<evidence type="ECO:0000313" key="9">
    <source>
        <dbReference type="Proteomes" id="UP001145021"/>
    </source>
</evidence>
<dbReference type="InterPro" id="IPR056436">
    <property type="entry name" value="Znf-C2H2_ZIC1-5/GLI1-3-like"/>
</dbReference>
<reference evidence="8" key="1">
    <citation type="submission" date="2022-07" db="EMBL/GenBank/DDBJ databases">
        <title>Phylogenomic reconstructions and comparative analyses of Kickxellomycotina fungi.</title>
        <authorList>
            <person name="Reynolds N.K."/>
            <person name="Stajich J.E."/>
            <person name="Barry K."/>
            <person name="Grigoriev I.V."/>
            <person name="Crous P."/>
            <person name="Smith M.E."/>
        </authorList>
    </citation>
    <scope>NUCLEOTIDE SEQUENCE</scope>
    <source>
        <strain evidence="8">NBRC 105413</strain>
    </source>
</reference>
<dbReference type="GO" id="GO:0005634">
    <property type="term" value="C:nucleus"/>
    <property type="evidence" value="ECO:0007669"/>
    <property type="project" value="UniProtKB-ARBA"/>
</dbReference>
<dbReference type="FunFam" id="3.30.160.60:FF:002343">
    <property type="entry name" value="Zinc finger protein 33A"/>
    <property type="match status" value="1"/>
</dbReference>